<dbReference type="EMBL" id="QUSF01000276">
    <property type="protein sequence ID" value="RLV84412.1"/>
    <property type="molecule type" value="Genomic_DNA"/>
</dbReference>
<accession>A0A3L8RUC5</accession>
<keyword evidence="12" id="KW-1185">Reference proteome</keyword>
<dbReference type="STRING" id="44316.ENSEGOP00005018813"/>
<dbReference type="InterPro" id="IPR017998">
    <property type="entry name" value="Chaperone_TCP-1"/>
</dbReference>
<reference evidence="11 12" key="1">
    <citation type="journal article" date="2018" name="Proc. R. Soc. B">
        <title>A non-coding region near Follistatin controls head colour polymorphism in the Gouldian finch.</title>
        <authorList>
            <person name="Toomey M.B."/>
            <person name="Marques C.I."/>
            <person name="Andrade P."/>
            <person name="Araujo P.M."/>
            <person name="Sabatino S."/>
            <person name="Gazda M.A."/>
            <person name="Afonso S."/>
            <person name="Lopes R.J."/>
            <person name="Corbo J.C."/>
            <person name="Carneiro M."/>
        </authorList>
    </citation>
    <scope>NUCLEOTIDE SEQUENCE [LARGE SCALE GENOMIC DNA]</scope>
    <source>
        <strain evidence="11">Red01</strain>
        <tissue evidence="11">Muscle</tissue>
    </source>
</reference>
<dbReference type="InterPro" id="IPR002423">
    <property type="entry name" value="Cpn60/GroEL/TCP-1"/>
</dbReference>
<proteinExistence type="inferred from homology"/>
<dbReference type="PANTHER" id="PTHR11353">
    <property type="entry name" value="CHAPERONIN"/>
    <property type="match status" value="1"/>
</dbReference>
<gene>
    <name evidence="11" type="ORF">DV515_00016247</name>
</gene>
<evidence type="ECO:0000256" key="7">
    <source>
        <dbReference type="ARBA" id="ARBA00023186"/>
    </source>
</evidence>
<comment type="similarity">
    <text evidence="2">Belongs to the TCP-1 chaperonin family.</text>
</comment>
<dbReference type="GO" id="GO:0005737">
    <property type="term" value="C:cytoplasm"/>
    <property type="evidence" value="ECO:0007669"/>
    <property type="project" value="UniProtKB-SubCell"/>
</dbReference>
<evidence type="ECO:0000256" key="6">
    <source>
        <dbReference type="ARBA" id="ARBA00022842"/>
    </source>
</evidence>
<evidence type="ECO:0000256" key="3">
    <source>
        <dbReference type="ARBA" id="ARBA00022490"/>
    </source>
</evidence>
<protein>
    <submittedName>
        <fullName evidence="11">Uncharacterized protein</fullName>
    </submittedName>
</protein>
<keyword evidence="3" id="KW-0963">Cytoplasm</keyword>
<dbReference type="Proteomes" id="UP000276834">
    <property type="component" value="Unassembled WGS sequence"/>
</dbReference>
<evidence type="ECO:0000256" key="2">
    <source>
        <dbReference type="ARBA" id="ARBA00008020"/>
    </source>
</evidence>
<evidence type="ECO:0000256" key="1">
    <source>
        <dbReference type="ARBA" id="ARBA00004496"/>
    </source>
</evidence>
<keyword evidence="5" id="KW-0067">ATP-binding</keyword>
<comment type="caution">
    <text evidence="11">The sequence shown here is derived from an EMBL/GenBank/DDBJ whole genome shotgun (WGS) entry which is preliminary data.</text>
</comment>
<dbReference type="OrthoDB" id="1935484at2759"/>
<comment type="subunit">
    <text evidence="10">Component of the chaperonin-containing T-complex (TRiC), a hexadecamer composed of two identical back-to-back stacked rings enclosing a protein folding chamber. Each ring is made up of eight different subunits: TCP1/CCT1, CCT2, CCT3, CCT4, CCT5, CCT6A/CCT6, CCT7, CCT8.</text>
</comment>
<dbReference type="InterPro" id="IPR027410">
    <property type="entry name" value="TCP-1-like_intermed_sf"/>
</dbReference>
<evidence type="ECO:0000313" key="11">
    <source>
        <dbReference type="EMBL" id="RLV84412.1"/>
    </source>
</evidence>
<comment type="catalytic activity">
    <reaction evidence="8">
        <text>ATP + H2O = ADP + phosphate + H(+)</text>
        <dbReference type="Rhea" id="RHEA:13065"/>
        <dbReference type="ChEBI" id="CHEBI:15377"/>
        <dbReference type="ChEBI" id="CHEBI:15378"/>
        <dbReference type="ChEBI" id="CHEBI:30616"/>
        <dbReference type="ChEBI" id="CHEBI:43474"/>
        <dbReference type="ChEBI" id="CHEBI:456216"/>
    </reaction>
</comment>
<evidence type="ECO:0000256" key="4">
    <source>
        <dbReference type="ARBA" id="ARBA00022741"/>
    </source>
</evidence>
<keyword evidence="7" id="KW-0143">Chaperone</keyword>
<sequence length="80" mass="8832">MPHPPCGRYNFFTGCPKAKTCTIILRGGAEQFMEETERSLHDAIMIVRRAIKVSLPPALPCQGCWKPPHTPGPAWGLSTE</sequence>
<evidence type="ECO:0000256" key="10">
    <source>
        <dbReference type="ARBA" id="ARBA00093531"/>
    </source>
</evidence>
<dbReference type="FunFam" id="3.30.260.10:FF:000022">
    <property type="entry name" value="T-complex protein 1 subunit eta"/>
    <property type="match status" value="1"/>
</dbReference>
<keyword evidence="4" id="KW-0547">Nucleotide-binding</keyword>
<comment type="subcellular location">
    <subcellularLocation>
        <location evidence="1">Cytoplasm</location>
    </subcellularLocation>
</comment>
<organism evidence="11 12">
    <name type="scientific">Chloebia gouldiae</name>
    <name type="common">Gouldian finch</name>
    <name type="synonym">Erythrura gouldiae</name>
    <dbReference type="NCBI Taxonomy" id="44316"/>
    <lineage>
        <taxon>Eukaryota</taxon>
        <taxon>Metazoa</taxon>
        <taxon>Chordata</taxon>
        <taxon>Craniata</taxon>
        <taxon>Vertebrata</taxon>
        <taxon>Euteleostomi</taxon>
        <taxon>Archelosauria</taxon>
        <taxon>Archosauria</taxon>
        <taxon>Dinosauria</taxon>
        <taxon>Saurischia</taxon>
        <taxon>Theropoda</taxon>
        <taxon>Coelurosauria</taxon>
        <taxon>Aves</taxon>
        <taxon>Neognathae</taxon>
        <taxon>Neoaves</taxon>
        <taxon>Telluraves</taxon>
        <taxon>Australaves</taxon>
        <taxon>Passeriformes</taxon>
        <taxon>Passeroidea</taxon>
        <taxon>Passeridae</taxon>
        <taxon>Chloebia</taxon>
    </lineage>
</organism>
<evidence type="ECO:0000313" key="12">
    <source>
        <dbReference type="Proteomes" id="UP000276834"/>
    </source>
</evidence>
<name>A0A3L8RUC5_CHLGU</name>
<evidence type="ECO:0000256" key="9">
    <source>
        <dbReference type="ARBA" id="ARBA00093428"/>
    </source>
</evidence>
<dbReference type="Gene3D" id="3.30.260.10">
    <property type="entry name" value="TCP-1-like chaperonin intermediate domain"/>
    <property type="match status" value="1"/>
</dbReference>
<dbReference type="GO" id="GO:0005524">
    <property type="term" value="F:ATP binding"/>
    <property type="evidence" value="ECO:0007669"/>
    <property type="project" value="UniProtKB-KW"/>
</dbReference>
<dbReference type="AlphaFoldDB" id="A0A3L8RUC5"/>
<keyword evidence="6" id="KW-0460">Magnesium</keyword>
<dbReference type="GO" id="GO:0140662">
    <property type="term" value="F:ATP-dependent protein folding chaperone"/>
    <property type="evidence" value="ECO:0007669"/>
    <property type="project" value="InterPro"/>
</dbReference>
<comment type="function">
    <text evidence="9">Component of the chaperonin-containing T-complex (TRiC), a molecular chaperone complex that assists the folding of actin, tubulin and other proteins upon ATP hydrolysis.</text>
</comment>
<evidence type="ECO:0000256" key="5">
    <source>
        <dbReference type="ARBA" id="ARBA00022840"/>
    </source>
</evidence>
<evidence type="ECO:0000256" key="8">
    <source>
        <dbReference type="ARBA" id="ARBA00049360"/>
    </source>
</evidence>
<dbReference type="Pfam" id="PF00118">
    <property type="entry name" value="Cpn60_TCP1"/>
    <property type="match status" value="1"/>
</dbReference>
<dbReference type="SUPFAM" id="SSF54849">
    <property type="entry name" value="GroEL-intermediate domain like"/>
    <property type="match status" value="1"/>
</dbReference>